<dbReference type="OrthoDB" id="1467772at2"/>
<keyword evidence="1" id="KW-1133">Transmembrane helix</keyword>
<evidence type="ECO:0000313" key="3">
    <source>
        <dbReference type="Proteomes" id="UP000305939"/>
    </source>
</evidence>
<evidence type="ECO:0008006" key="4">
    <source>
        <dbReference type="Google" id="ProtNLM"/>
    </source>
</evidence>
<dbReference type="RefSeq" id="WP_136335386.1">
    <property type="nucleotide sequence ID" value="NZ_QXMP01000002.1"/>
</dbReference>
<dbReference type="EMBL" id="SSMC01000001">
    <property type="protein sequence ID" value="THD69895.1"/>
    <property type="molecule type" value="Genomic_DNA"/>
</dbReference>
<keyword evidence="1" id="KW-0812">Transmembrane</keyword>
<feature type="transmembrane region" description="Helical" evidence="1">
    <location>
        <begin position="126"/>
        <end position="147"/>
    </location>
</feature>
<reference evidence="2 3" key="1">
    <citation type="submission" date="2019-04" db="EMBL/GenBank/DDBJ databases">
        <title>Draft genome sequence of Robertkochia marina CC-AMO-30D.</title>
        <authorList>
            <person name="Hameed A."/>
            <person name="Lin S.-Y."/>
            <person name="Shahina M."/>
            <person name="Lai W.-A."/>
            <person name="Young C.-C."/>
        </authorList>
    </citation>
    <scope>NUCLEOTIDE SEQUENCE [LARGE SCALE GENOMIC DNA]</scope>
    <source>
        <strain evidence="2 3">CC-AMO-30D</strain>
    </source>
</reference>
<proteinExistence type="predicted"/>
<protein>
    <recommendedName>
        <fullName evidence="4">Prenyltransferase</fullName>
    </recommendedName>
</protein>
<gene>
    <name evidence="2" type="ORF">E7Z59_06100</name>
</gene>
<accession>A0A4S3M4Y3</accession>
<feature type="transmembrane region" description="Helical" evidence="1">
    <location>
        <begin position="199"/>
        <end position="217"/>
    </location>
</feature>
<evidence type="ECO:0000256" key="1">
    <source>
        <dbReference type="SAM" id="Phobius"/>
    </source>
</evidence>
<keyword evidence="3" id="KW-1185">Reference proteome</keyword>
<feature type="transmembrane region" description="Helical" evidence="1">
    <location>
        <begin position="69"/>
        <end position="88"/>
    </location>
</feature>
<comment type="caution">
    <text evidence="2">The sequence shown here is derived from an EMBL/GenBank/DDBJ whole genome shotgun (WGS) entry which is preliminary data.</text>
</comment>
<feature type="transmembrane region" description="Helical" evidence="1">
    <location>
        <begin position="94"/>
        <end position="114"/>
    </location>
</feature>
<feature type="transmembrane region" description="Helical" evidence="1">
    <location>
        <begin position="12"/>
        <end position="30"/>
    </location>
</feature>
<name>A0A4S3M4Y3_9FLAO</name>
<sequence>MKKILDLYIDSSLHVALSAAVLCYVTGWYFDITPPLYLTLCLFCGSVVGYNFIKYAPLADNFILVKGRYLRGMQLFSAFNFIVAAYLLTYFSLNALLCIVVIGGLVFFYVFPLQRLRGNLRNIRGLKVYVVAVVWALATVILPAMEAGLRVDYQLMTEAFRRALFILAITIPFEIRDLELDQPSLYTLPQQFGVRGARLIGYVSLLVFWVLGIWNSPNDNGEVWIKEGVLVIASLLLLGNAGRNQPGYYSSLVVESLPLFWLVLLKVF</sequence>
<feature type="transmembrane region" description="Helical" evidence="1">
    <location>
        <begin position="36"/>
        <end position="57"/>
    </location>
</feature>
<dbReference type="AlphaFoldDB" id="A0A4S3M4Y3"/>
<organism evidence="2 3">
    <name type="scientific">Robertkochia marina</name>
    <dbReference type="NCBI Taxonomy" id="1227945"/>
    <lineage>
        <taxon>Bacteria</taxon>
        <taxon>Pseudomonadati</taxon>
        <taxon>Bacteroidota</taxon>
        <taxon>Flavobacteriia</taxon>
        <taxon>Flavobacteriales</taxon>
        <taxon>Flavobacteriaceae</taxon>
        <taxon>Robertkochia</taxon>
    </lineage>
</organism>
<dbReference type="Proteomes" id="UP000305939">
    <property type="component" value="Unassembled WGS sequence"/>
</dbReference>
<evidence type="ECO:0000313" key="2">
    <source>
        <dbReference type="EMBL" id="THD69895.1"/>
    </source>
</evidence>
<keyword evidence="1" id="KW-0472">Membrane</keyword>